<comment type="caution">
    <text evidence="4">The sequence shown here is derived from an EMBL/GenBank/DDBJ whole genome shotgun (WGS) entry which is preliminary data.</text>
</comment>
<dbReference type="InterPro" id="IPR016181">
    <property type="entry name" value="Acyl_CoA_acyltransferase"/>
</dbReference>
<dbReference type="CDD" id="cd04301">
    <property type="entry name" value="NAT_SF"/>
    <property type="match status" value="1"/>
</dbReference>
<dbReference type="InterPro" id="IPR000182">
    <property type="entry name" value="GNAT_dom"/>
</dbReference>
<keyword evidence="5" id="KW-1185">Reference proteome</keyword>
<dbReference type="PROSITE" id="PS51186">
    <property type="entry name" value="GNAT"/>
    <property type="match status" value="1"/>
</dbReference>
<keyword evidence="1 4" id="KW-0808">Transferase</keyword>
<dbReference type="PANTHER" id="PTHR43072">
    <property type="entry name" value="N-ACETYLTRANSFERASE"/>
    <property type="match status" value="1"/>
</dbReference>
<reference evidence="4 5" key="1">
    <citation type="submission" date="2024-09" db="EMBL/GenBank/DDBJ databases">
        <authorList>
            <person name="Sun Q."/>
            <person name="Mori K."/>
        </authorList>
    </citation>
    <scope>NUCLEOTIDE SEQUENCE [LARGE SCALE GENOMIC DNA]</scope>
    <source>
        <strain evidence="4 5">CGMCC 1.12926</strain>
    </source>
</reference>
<dbReference type="Gene3D" id="3.40.630.30">
    <property type="match status" value="1"/>
</dbReference>
<feature type="domain" description="N-acetyltransferase" evidence="3">
    <location>
        <begin position="1"/>
        <end position="160"/>
    </location>
</feature>
<dbReference type="Proteomes" id="UP001589734">
    <property type="component" value="Unassembled WGS sequence"/>
</dbReference>
<protein>
    <submittedName>
        <fullName evidence="4">GNAT family N-acetyltransferase</fullName>
        <ecNumber evidence="4">2.3.-.-</ecNumber>
    </submittedName>
</protein>
<dbReference type="GO" id="GO:0016746">
    <property type="term" value="F:acyltransferase activity"/>
    <property type="evidence" value="ECO:0007669"/>
    <property type="project" value="UniProtKB-KW"/>
</dbReference>
<dbReference type="EMBL" id="JBHLYW010000032">
    <property type="protein sequence ID" value="MFC0080451.1"/>
    <property type="molecule type" value="Genomic_DNA"/>
</dbReference>
<evidence type="ECO:0000256" key="2">
    <source>
        <dbReference type="ARBA" id="ARBA00023315"/>
    </source>
</evidence>
<name>A0ABV6BYB1_9FLAO</name>
<gene>
    <name evidence="4" type="ORF">ACFFLS_25660</name>
</gene>
<evidence type="ECO:0000259" key="3">
    <source>
        <dbReference type="PROSITE" id="PS51186"/>
    </source>
</evidence>
<sequence length="160" mass="18839">MRIAKIKCSDYKEIQRIYNYYVQNTLFTFSDELMTDNEAIQLTNEGMQYTGCVVLKDEIVIGFGIAYPFRVENIFNKTIKLTYFLNPTYLRKGLGTKILNYLFAELKEKGFKEIIVNISSLNKPSIDFHEKMGFAECGFFQNIGRIKEYEISMIWMQKRI</sequence>
<evidence type="ECO:0000313" key="5">
    <source>
        <dbReference type="Proteomes" id="UP001589734"/>
    </source>
</evidence>
<evidence type="ECO:0000313" key="4">
    <source>
        <dbReference type="EMBL" id="MFC0080451.1"/>
    </source>
</evidence>
<proteinExistence type="predicted"/>
<dbReference type="RefSeq" id="WP_379682805.1">
    <property type="nucleotide sequence ID" value="NZ_JBHLYW010000032.1"/>
</dbReference>
<evidence type="ECO:0000256" key="1">
    <source>
        <dbReference type="ARBA" id="ARBA00022679"/>
    </source>
</evidence>
<dbReference type="Pfam" id="PF00583">
    <property type="entry name" value="Acetyltransf_1"/>
    <property type="match status" value="1"/>
</dbReference>
<dbReference type="SUPFAM" id="SSF55729">
    <property type="entry name" value="Acyl-CoA N-acyltransferases (Nat)"/>
    <property type="match status" value="1"/>
</dbReference>
<dbReference type="EC" id="2.3.-.-" evidence="4"/>
<keyword evidence="2 4" id="KW-0012">Acyltransferase</keyword>
<accession>A0ABV6BYB1</accession>
<organism evidence="4 5">
    <name type="scientific">Flavobacterium procerum</name>
    <dbReference type="NCBI Taxonomy" id="1455569"/>
    <lineage>
        <taxon>Bacteria</taxon>
        <taxon>Pseudomonadati</taxon>
        <taxon>Bacteroidota</taxon>
        <taxon>Flavobacteriia</taxon>
        <taxon>Flavobacteriales</taxon>
        <taxon>Flavobacteriaceae</taxon>
        <taxon>Flavobacterium</taxon>
    </lineage>
</organism>
<dbReference type="PANTHER" id="PTHR43072:SF23">
    <property type="entry name" value="UPF0039 PROTEIN C11D3.02C"/>
    <property type="match status" value="1"/>
</dbReference>